<sequence length="1115" mass="121966">MRPRQVTALIAALLRRERPLSLKLKLIGLTVGLFAAFLWVMATLSVTVLESQFEKVLSDQQFAATRQMAAQIDAKLDDRIESLSKVAAVVPQDMAVATLDGFLAGFPALHVTFTGGIIVIGLDGHAIADYPAVPGRRGTYFGDRDYFRKVIENGKPYIDKPIIGRALKRPVLPISVPITDAEGRVRAVLTGITDLTAPNFLGIVSQPDMAGKGEVFIISPHDGLIVASTDSARAMTPLAERGRNLMLDRFRDGFEGSGISSNSAGVPKLHSGKRVERSNWIVGFSLPVDVAFGPVAAMRQSLYIAAALMTLLAVFLIQWLARRMLAPLDQAGAAMRRMVGGETELAPLPVDSGDEIGHLITSFNLLVEDRHRYEHALKDSERRLSKLVESAPDAIIVQTRDCISYINEAGVHLLGAQTRKQLLGTPINDRIHPDFHGLIEERILALRSGAESVPPMDETFLRLDGTAVDVEVAAVPFRFKDEEGALVFARDVTARRRAEQNQKKLNRALRMLSDCNMTLVHAEREQNLLDEICRLVVFRGGYRMAWVGFAEHDSARTVRVVSQSGFDGGYLENLRISWDDATEYGRGPTGTAIRESRVQIVQNYMDNPATAPWRAAALERGFQSCIALPLISGGRTFGALSIYSADPDSFGQDEVRLLYELATDLAFGVETLRTRLQRTEAEEKLAFLAHHDPLTHLPNRVLLRDRFDRAAAVSGREQSGVAVLALDLDNFKQVNDGLGHETGDKLLMAVVERLQGCISESDTICRHGGDEFVILLNDVTDSSIASRAAQAIVDAMAEPFEIGAHTLNTSLSIGISMFPDDGRDFDTLLKNANTALYHAKDNGRDTYHFFASSMNVDALARMELHGSLRKAVKNNEFVLHYQPQIDIASGTVVGMEALVRWRRPDQGLLAPGRFIALAEESGLIVPIGEWVLNEACRQAVAWQQAGMAALPVAVNLSAQQFKRGDILDTVRSALRQSGLHPALLELELTESLLLNDTAAVMETLHELKRIGVQLSIDDFGTGYSSLAYLKRLDVDKLKIDQSFVRDVPGAAEGAAIVKAIVQLGHALQLTVIAEGVETQAQLDFLHAQGCDQAQGYLVSRPVPADEFAVLAAELM</sequence>
<reference evidence="11 12" key="1">
    <citation type="submission" date="2016-02" db="EMBL/GenBank/DDBJ databases">
        <authorList>
            <person name="Wen L."/>
            <person name="He K."/>
            <person name="Yang H."/>
        </authorList>
    </citation>
    <scope>NUCLEOTIDE SEQUENCE [LARGE SCALE GENOMIC DNA]</scope>
    <source>
        <strain evidence="11 12">TSA40</strain>
    </source>
</reference>
<dbReference type="Gene3D" id="3.30.70.270">
    <property type="match status" value="1"/>
</dbReference>
<dbReference type="SMART" id="SM00267">
    <property type="entry name" value="GGDEF"/>
    <property type="match status" value="1"/>
</dbReference>
<dbReference type="SMART" id="SM00304">
    <property type="entry name" value="HAMP"/>
    <property type="match status" value="1"/>
</dbReference>
<evidence type="ECO:0008006" key="13">
    <source>
        <dbReference type="Google" id="ProtNLM"/>
    </source>
</evidence>
<dbReference type="Proteomes" id="UP000197535">
    <property type="component" value="Unassembled WGS sequence"/>
</dbReference>
<dbReference type="CDD" id="cd01948">
    <property type="entry name" value="EAL"/>
    <property type="match status" value="1"/>
</dbReference>
<feature type="domain" description="PAC" evidence="7">
    <location>
        <begin position="454"/>
        <end position="504"/>
    </location>
</feature>
<keyword evidence="5 6" id="KW-0472">Membrane</keyword>
<dbReference type="SUPFAM" id="SSF55781">
    <property type="entry name" value="GAF domain-like"/>
    <property type="match status" value="1"/>
</dbReference>
<dbReference type="InterPro" id="IPR000700">
    <property type="entry name" value="PAS-assoc_C"/>
</dbReference>
<organism evidence="11 12">
    <name type="scientific">Noviherbaspirillum denitrificans</name>
    <dbReference type="NCBI Taxonomy" id="1968433"/>
    <lineage>
        <taxon>Bacteria</taxon>
        <taxon>Pseudomonadati</taxon>
        <taxon>Pseudomonadota</taxon>
        <taxon>Betaproteobacteria</taxon>
        <taxon>Burkholderiales</taxon>
        <taxon>Oxalobacteraceae</taxon>
        <taxon>Noviherbaspirillum</taxon>
    </lineage>
</organism>
<dbReference type="PANTHER" id="PTHR44757:SF2">
    <property type="entry name" value="BIOFILM ARCHITECTURE MAINTENANCE PROTEIN MBAA"/>
    <property type="match status" value="1"/>
</dbReference>
<gene>
    <name evidence="11" type="ORF">AYR66_15465</name>
</gene>
<dbReference type="SUPFAM" id="SSF141868">
    <property type="entry name" value="EAL domain-like"/>
    <property type="match status" value="1"/>
</dbReference>
<dbReference type="SMART" id="SM00052">
    <property type="entry name" value="EAL"/>
    <property type="match status" value="1"/>
</dbReference>
<dbReference type="PROSITE" id="PS50883">
    <property type="entry name" value="EAL"/>
    <property type="match status" value="1"/>
</dbReference>
<dbReference type="GO" id="GO:0007165">
    <property type="term" value="P:signal transduction"/>
    <property type="evidence" value="ECO:0007669"/>
    <property type="project" value="InterPro"/>
</dbReference>
<feature type="domain" description="EAL" evidence="8">
    <location>
        <begin position="861"/>
        <end position="1115"/>
    </location>
</feature>
<keyword evidence="12" id="KW-1185">Reference proteome</keyword>
<comment type="subcellular location">
    <subcellularLocation>
        <location evidence="1">Cell membrane</location>
        <topology evidence="1">Multi-pass membrane protein</topology>
    </subcellularLocation>
</comment>
<dbReference type="InterPro" id="IPR013767">
    <property type="entry name" value="PAS_fold"/>
</dbReference>
<keyword evidence="2" id="KW-1003">Cell membrane</keyword>
<dbReference type="Gene3D" id="3.20.20.450">
    <property type="entry name" value="EAL domain"/>
    <property type="match status" value="1"/>
</dbReference>
<dbReference type="PROSITE" id="PS50887">
    <property type="entry name" value="GGDEF"/>
    <property type="match status" value="1"/>
</dbReference>
<dbReference type="NCBIfam" id="TIGR00229">
    <property type="entry name" value="sensory_box"/>
    <property type="match status" value="1"/>
</dbReference>
<dbReference type="PROSITE" id="PS50885">
    <property type="entry name" value="HAMP"/>
    <property type="match status" value="1"/>
</dbReference>
<dbReference type="NCBIfam" id="TIGR00254">
    <property type="entry name" value="GGDEF"/>
    <property type="match status" value="1"/>
</dbReference>
<comment type="caution">
    <text evidence="11">The sequence shown here is derived from an EMBL/GenBank/DDBJ whole genome shotgun (WGS) entry which is preliminary data.</text>
</comment>
<dbReference type="CDD" id="cd06225">
    <property type="entry name" value="HAMP"/>
    <property type="match status" value="1"/>
</dbReference>
<dbReference type="Pfam" id="PF00989">
    <property type="entry name" value="PAS"/>
    <property type="match status" value="1"/>
</dbReference>
<evidence type="ECO:0000259" key="9">
    <source>
        <dbReference type="PROSITE" id="PS50885"/>
    </source>
</evidence>
<dbReference type="Gene3D" id="3.30.450.40">
    <property type="match status" value="1"/>
</dbReference>
<dbReference type="FunFam" id="3.20.20.450:FF:000001">
    <property type="entry name" value="Cyclic di-GMP phosphodiesterase yahA"/>
    <property type="match status" value="1"/>
</dbReference>
<evidence type="ECO:0000259" key="8">
    <source>
        <dbReference type="PROSITE" id="PS50883"/>
    </source>
</evidence>
<dbReference type="CDD" id="cd00130">
    <property type="entry name" value="PAS"/>
    <property type="match status" value="1"/>
</dbReference>
<dbReference type="CDD" id="cd01949">
    <property type="entry name" value="GGDEF"/>
    <property type="match status" value="1"/>
</dbReference>
<feature type="transmembrane region" description="Helical" evidence="6">
    <location>
        <begin position="29"/>
        <end position="49"/>
    </location>
</feature>
<evidence type="ECO:0000256" key="1">
    <source>
        <dbReference type="ARBA" id="ARBA00004651"/>
    </source>
</evidence>
<protein>
    <recommendedName>
        <fullName evidence="13">Diguanylate cyclase</fullName>
    </recommendedName>
</protein>
<dbReference type="Pfam" id="PF00990">
    <property type="entry name" value="GGDEF"/>
    <property type="match status" value="1"/>
</dbReference>
<evidence type="ECO:0000313" key="12">
    <source>
        <dbReference type="Proteomes" id="UP000197535"/>
    </source>
</evidence>
<dbReference type="Gene3D" id="3.30.450.20">
    <property type="entry name" value="PAS domain"/>
    <property type="match status" value="2"/>
</dbReference>
<dbReference type="InterPro" id="IPR052155">
    <property type="entry name" value="Biofilm_reg_signaling"/>
</dbReference>
<feature type="domain" description="HAMP" evidence="9">
    <location>
        <begin position="322"/>
        <end position="375"/>
    </location>
</feature>
<evidence type="ECO:0000256" key="3">
    <source>
        <dbReference type="ARBA" id="ARBA00022692"/>
    </source>
</evidence>
<evidence type="ECO:0000259" key="7">
    <source>
        <dbReference type="PROSITE" id="PS50113"/>
    </source>
</evidence>
<dbReference type="InterPro" id="IPR043128">
    <property type="entry name" value="Rev_trsase/Diguanyl_cyclase"/>
</dbReference>
<dbReference type="SUPFAM" id="SSF55785">
    <property type="entry name" value="PYP-like sensor domain (PAS domain)"/>
    <property type="match status" value="1"/>
</dbReference>
<dbReference type="InterPro" id="IPR003660">
    <property type="entry name" value="HAMP_dom"/>
</dbReference>
<dbReference type="InterPro" id="IPR029016">
    <property type="entry name" value="GAF-like_dom_sf"/>
</dbReference>
<evidence type="ECO:0000256" key="4">
    <source>
        <dbReference type="ARBA" id="ARBA00022989"/>
    </source>
</evidence>
<dbReference type="InterPro" id="IPR029787">
    <property type="entry name" value="Nucleotide_cyclase"/>
</dbReference>
<name>A0A254TDI8_9BURK</name>
<dbReference type="RefSeq" id="WP_088707541.1">
    <property type="nucleotide sequence ID" value="NZ_LSTO01000001.1"/>
</dbReference>
<dbReference type="Pfam" id="PF00563">
    <property type="entry name" value="EAL"/>
    <property type="match status" value="1"/>
</dbReference>
<dbReference type="Pfam" id="PF02743">
    <property type="entry name" value="dCache_1"/>
    <property type="match status" value="1"/>
</dbReference>
<dbReference type="SMART" id="SM00091">
    <property type="entry name" value="PAS"/>
    <property type="match status" value="1"/>
</dbReference>
<dbReference type="InterPro" id="IPR000014">
    <property type="entry name" value="PAS"/>
</dbReference>
<dbReference type="PANTHER" id="PTHR44757">
    <property type="entry name" value="DIGUANYLATE CYCLASE DGCP"/>
    <property type="match status" value="1"/>
</dbReference>
<feature type="transmembrane region" description="Helical" evidence="6">
    <location>
        <begin position="302"/>
        <end position="321"/>
    </location>
</feature>
<dbReference type="EMBL" id="LSTO01000001">
    <property type="protein sequence ID" value="OWW20674.1"/>
    <property type="molecule type" value="Genomic_DNA"/>
</dbReference>
<dbReference type="CDD" id="cd18774">
    <property type="entry name" value="PDC2_HK_sensor"/>
    <property type="match status" value="1"/>
</dbReference>
<dbReference type="GO" id="GO:0005886">
    <property type="term" value="C:plasma membrane"/>
    <property type="evidence" value="ECO:0007669"/>
    <property type="project" value="UniProtKB-SubCell"/>
</dbReference>
<evidence type="ECO:0000256" key="6">
    <source>
        <dbReference type="SAM" id="Phobius"/>
    </source>
</evidence>
<dbReference type="GO" id="GO:0006355">
    <property type="term" value="P:regulation of DNA-templated transcription"/>
    <property type="evidence" value="ECO:0007669"/>
    <property type="project" value="InterPro"/>
</dbReference>
<dbReference type="InterPro" id="IPR035965">
    <property type="entry name" value="PAS-like_dom_sf"/>
</dbReference>
<dbReference type="InterPro" id="IPR035919">
    <property type="entry name" value="EAL_sf"/>
</dbReference>
<dbReference type="AlphaFoldDB" id="A0A254TDI8"/>
<dbReference type="Pfam" id="PF00672">
    <property type="entry name" value="HAMP"/>
    <property type="match status" value="1"/>
</dbReference>
<feature type="domain" description="GGDEF" evidence="10">
    <location>
        <begin position="719"/>
        <end position="852"/>
    </location>
</feature>
<dbReference type="SUPFAM" id="SSF55073">
    <property type="entry name" value="Nucleotide cyclase"/>
    <property type="match status" value="1"/>
</dbReference>
<dbReference type="InterPro" id="IPR001633">
    <property type="entry name" value="EAL_dom"/>
</dbReference>
<evidence type="ECO:0000259" key="10">
    <source>
        <dbReference type="PROSITE" id="PS50887"/>
    </source>
</evidence>
<dbReference type="Pfam" id="PF13185">
    <property type="entry name" value="GAF_2"/>
    <property type="match status" value="1"/>
</dbReference>
<dbReference type="OrthoDB" id="9813903at2"/>
<dbReference type="InterPro" id="IPR003018">
    <property type="entry name" value="GAF"/>
</dbReference>
<dbReference type="SMART" id="SM00065">
    <property type="entry name" value="GAF"/>
    <property type="match status" value="1"/>
</dbReference>
<keyword evidence="4 6" id="KW-1133">Transmembrane helix</keyword>
<keyword evidence="3 6" id="KW-0812">Transmembrane</keyword>
<dbReference type="InterPro" id="IPR000160">
    <property type="entry name" value="GGDEF_dom"/>
</dbReference>
<dbReference type="InterPro" id="IPR033479">
    <property type="entry name" value="dCache_1"/>
</dbReference>
<dbReference type="SUPFAM" id="SSF158472">
    <property type="entry name" value="HAMP domain-like"/>
    <property type="match status" value="1"/>
</dbReference>
<evidence type="ECO:0000256" key="2">
    <source>
        <dbReference type="ARBA" id="ARBA00022475"/>
    </source>
</evidence>
<dbReference type="Gene3D" id="6.10.340.10">
    <property type="match status" value="1"/>
</dbReference>
<dbReference type="CDD" id="cd12914">
    <property type="entry name" value="PDC1_DGC_like"/>
    <property type="match status" value="1"/>
</dbReference>
<accession>A0A254TDI8</accession>
<dbReference type="PROSITE" id="PS50113">
    <property type="entry name" value="PAC"/>
    <property type="match status" value="1"/>
</dbReference>
<evidence type="ECO:0000256" key="5">
    <source>
        <dbReference type="ARBA" id="ARBA00023136"/>
    </source>
</evidence>
<proteinExistence type="predicted"/>
<evidence type="ECO:0000313" key="11">
    <source>
        <dbReference type="EMBL" id="OWW20674.1"/>
    </source>
</evidence>